<gene>
    <name evidence="8" type="ORF">BD289DRAFT_449123</name>
</gene>
<proteinExistence type="inferred from homology"/>
<dbReference type="AlphaFoldDB" id="A0A2T3ANM5"/>
<comment type="similarity">
    <text evidence="5">Belongs to the ATG33 family.</text>
</comment>
<dbReference type="GO" id="GO:0016236">
    <property type="term" value="P:macroautophagy"/>
    <property type="evidence" value="ECO:0007669"/>
    <property type="project" value="TreeGrafter"/>
</dbReference>
<reference evidence="8 9" key="1">
    <citation type="journal article" date="2018" name="Mycol. Prog.">
        <title>Coniella lustricola, a new species from submerged detritus.</title>
        <authorList>
            <person name="Raudabaugh D.B."/>
            <person name="Iturriaga T."/>
            <person name="Carver A."/>
            <person name="Mondo S."/>
            <person name="Pangilinan J."/>
            <person name="Lipzen A."/>
            <person name="He G."/>
            <person name="Amirebrahimi M."/>
            <person name="Grigoriev I.V."/>
            <person name="Miller A.N."/>
        </authorList>
    </citation>
    <scope>NUCLEOTIDE SEQUENCE [LARGE SCALE GENOMIC DNA]</scope>
    <source>
        <strain evidence="8 9">B22-T-1</strain>
    </source>
</reference>
<dbReference type="FunCoup" id="A0A2T3ANM5">
    <property type="interactions" value="91"/>
</dbReference>
<name>A0A2T3ANM5_9PEZI</name>
<dbReference type="GO" id="GO:0005741">
    <property type="term" value="C:mitochondrial outer membrane"/>
    <property type="evidence" value="ECO:0007669"/>
    <property type="project" value="TreeGrafter"/>
</dbReference>
<feature type="compositionally biased region" description="Low complexity" evidence="6">
    <location>
        <begin position="115"/>
        <end position="132"/>
    </location>
</feature>
<dbReference type="InterPro" id="IPR051668">
    <property type="entry name" value="ATG33"/>
</dbReference>
<evidence type="ECO:0000256" key="4">
    <source>
        <dbReference type="ARBA" id="ARBA00023136"/>
    </source>
</evidence>
<keyword evidence="4 7" id="KW-0472">Membrane</keyword>
<sequence>MTSRGVSVLKFVGTVSLGLLTGVSYSLSALTVPTLLDLPSASTASRAFKTLSSTARRHMRSIAGVSSTAFLLAYALSPRAFRHPYLLYASLLAVVSQVTLYNSYMPWLSLTPKRASSGSNSSSSASATAASKPSRKEHSATRRMEMSYDMVGSDIHSEGTLDSASDKSAEEDTATNTTSDNVNGEEVRGEVEYYLKRQATRTAVAGLGFFLAIVGMWGDGSTNYVSETYVSVVGV</sequence>
<feature type="compositionally biased region" description="Basic and acidic residues" evidence="6">
    <location>
        <begin position="159"/>
        <end position="170"/>
    </location>
</feature>
<keyword evidence="2 7" id="KW-0812">Transmembrane</keyword>
<comment type="subcellular location">
    <subcellularLocation>
        <location evidence="1">Membrane</location>
        <topology evidence="1">Multi-pass membrane protein</topology>
    </subcellularLocation>
</comment>
<accession>A0A2T3ANM5</accession>
<dbReference type="GO" id="GO:0000422">
    <property type="term" value="P:autophagy of mitochondrion"/>
    <property type="evidence" value="ECO:0007669"/>
    <property type="project" value="TreeGrafter"/>
</dbReference>
<dbReference type="OrthoDB" id="5336366at2759"/>
<keyword evidence="3 7" id="KW-1133">Transmembrane helix</keyword>
<evidence type="ECO:0000256" key="3">
    <source>
        <dbReference type="ARBA" id="ARBA00022989"/>
    </source>
</evidence>
<evidence type="ECO:0000313" key="9">
    <source>
        <dbReference type="Proteomes" id="UP000241462"/>
    </source>
</evidence>
<dbReference type="InParanoid" id="A0A2T3ANM5"/>
<dbReference type="EMBL" id="KZ678372">
    <property type="protein sequence ID" value="PSS05262.1"/>
    <property type="molecule type" value="Genomic_DNA"/>
</dbReference>
<evidence type="ECO:0000256" key="5">
    <source>
        <dbReference type="ARBA" id="ARBA00038013"/>
    </source>
</evidence>
<feature type="region of interest" description="Disordered" evidence="6">
    <location>
        <begin position="115"/>
        <end position="143"/>
    </location>
</feature>
<feature type="transmembrane region" description="Helical" evidence="7">
    <location>
        <begin position="202"/>
        <end position="218"/>
    </location>
</feature>
<feature type="compositionally biased region" description="Basic and acidic residues" evidence="6">
    <location>
        <begin position="134"/>
        <end position="143"/>
    </location>
</feature>
<evidence type="ECO:0000256" key="2">
    <source>
        <dbReference type="ARBA" id="ARBA00022692"/>
    </source>
</evidence>
<dbReference type="PANTHER" id="PTHR37278:SF1">
    <property type="entry name" value="AUTOPHAGY-RELATED PROTEIN 33-RELATED"/>
    <property type="match status" value="1"/>
</dbReference>
<evidence type="ECO:0000256" key="1">
    <source>
        <dbReference type="ARBA" id="ARBA00004141"/>
    </source>
</evidence>
<protein>
    <recommendedName>
        <fullName evidence="10">Autophagy-related protein 33</fullName>
    </recommendedName>
</protein>
<evidence type="ECO:0000256" key="6">
    <source>
        <dbReference type="SAM" id="MobiDB-lite"/>
    </source>
</evidence>
<evidence type="ECO:0000313" key="8">
    <source>
        <dbReference type="EMBL" id="PSS05262.1"/>
    </source>
</evidence>
<feature type="region of interest" description="Disordered" evidence="6">
    <location>
        <begin position="159"/>
        <end position="184"/>
    </location>
</feature>
<dbReference type="Proteomes" id="UP000241462">
    <property type="component" value="Unassembled WGS sequence"/>
</dbReference>
<keyword evidence="9" id="KW-1185">Reference proteome</keyword>
<dbReference type="PANTHER" id="PTHR37278">
    <property type="entry name" value="AUTOPHAGY-RELATED PROTEIN 33-RELATED"/>
    <property type="match status" value="1"/>
</dbReference>
<organism evidence="8 9">
    <name type="scientific">Coniella lustricola</name>
    <dbReference type="NCBI Taxonomy" id="2025994"/>
    <lineage>
        <taxon>Eukaryota</taxon>
        <taxon>Fungi</taxon>
        <taxon>Dikarya</taxon>
        <taxon>Ascomycota</taxon>
        <taxon>Pezizomycotina</taxon>
        <taxon>Sordariomycetes</taxon>
        <taxon>Sordariomycetidae</taxon>
        <taxon>Diaporthales</taxon>
        <taxon>Schizoparmaceae</taxon>
        <taxon>Coniella</taxon>
    </lineage>
</organism>
<evidence type="ECO:0000256" key="7">
    <source>
        <dbReference type="SAM" id="Phobius"/>
    </source>
</evidence>
<feature type="transmembrane region" description="Helical" evidence="7">
    <location>
        <begin position="12"/>
        <end position="38"/>
    </location>
</feature>
<evidence type="ECO:0008006" key="10">
    <source>
        <dbReference type="Google" id="ProtNLM"/>
    </source>
</evidence>
<feature type="transmembrane region" description="Helical" evidence="7">
    <location>
        <begin position="83"/>
        <end position="104"/>
    </location>
</feature>